<evidence type="ECO:0000313" key="2">
    <source>
        <dbReference type="EMBL" id="MBH9698471.1"/>
    </source>
</evidence>
<feature type="domain" description="Thoeris protein ThsB TIR-like" evidence="1">
    <location>
        <begin position="25"/>
        <end position="120"/>
    </location>
</feature>
<gene>
    <name evidence="2" type="ORF">JAO13_18705</name>
</gene>
<proteinExistence type="predicted"/>
<evidence type="ECO:0000259" key="1">
    <source>
        <dbReference type="Pfam" id="PF08937"/>
    </source>
</evidence>
<dbReference type="Gene3D" id="3.40.50.11200">
    <property type="match status" value="1"/>
</dbReference>
<reference evidence="2" key="1">
    <citation type="submission" date="2020-12" db="EMBL/GenBank/DDBJ databases">
        <title>Burkholderia cepacia complex in Mexico.</title>
        <authorList>
            <person name="Estrada P."/>
        </authorList>
    </citation>
    <scope>NUCLEOTIDE SEQUENCE</scope>
    <source>
        <strain evidence="2">871</strain>
    </source>
</reference>
<comment type="caution">
    <text evidence="2">The sequence shown here is derived from an EMBL/GenBank/DDBJ whole genome shotgun (WGS) entry which is preliminary data.</text>
</comment>
<dbReference type="EMBL" id="JAEDXG010000017">
    <property type="protein sequence ID" value="MBH9698471.1"/>
    <property type="molecule type" value="Genomic_DNA"/>
</dbReference>
<dbReference type="AlphaFoldDB" id="A0A8I1DPI2"/>
<dbReference type="RefSeq" id="WP_198110621.1">
    <property type="nucleotide sequence ID" value="NZ_JAEDXF010000012.1"/>
</dbReference>
<dbReference type="Proteomes" id="UP000645612">
    <property type="component" value="Unassembled WGS sequence"/>
</dbReference>
<sequence length="187" mass="21407">MAYRNGNYTAFYVAEPFNPSALGAHATKDFQYYNTLRMWKGADAAFPFVDSHDKTYSVRDGSDWEFTLKPRLRERLRSSKNIVLILSSITANSRALREEVDYGINDQGLPVIVIYPEYSTKESLLVNGSLKQEVKNLWNNLPVFRDSMDKVPTLHVPMNKELIKTSLQDSDFMVGSKKVPGIFRYNP</sequence>
<dbReference type="Pfam" id="PF08937">
    <property type="entry name" value="ThsB_TIR"/>
    <property type="match status" value="1"/>
</dbReference>
<organism evidence="2 3">
    <name type="scientific">Burkholderia cepacia</name>
    <name type="common">Pseudomonas cepacia</name>
    <dbReference type="NCBI Taxonomy" id="292"/>
    <lineage>
        <taxon>Bacteria</taxon>
        <taxon>Pseudomonadati</taxon>
        <taxon>Pseudomonadota</taxon>
        <taxon>Betaproteobacteria</taxon>
        <taxon>Burkholderiales</taxon>
        <taxon>Burkholderiaceae</taxon>
        <taxon>Burkholderia</taxon>
        <taxon>Burkholderia cepacia complex</taxon>
    </lineage>
</organism>
<accession>A0A8I1DPI2</accession>
<evidence type="ECO:0000313" key="3">
    <source>
        <dbReference type="Proteomes" id="UP000645612"/>
    </source>
</evidence>
<protein>
    <recommendedName>
        <fullName evidence="1">Thoeris protein ThsB TIR-like domain-containing protein</fullName>
    </recommendedName>
</protein>
<name>A0A8I1DPI2_BURCE</name>
<dbReference type="InterPro" id="IPR015032">
    <property type="entry name" value="ThsB__TIR-like_domain"/>
</dbReference>